<gene>
    <name evidence="6" type="ORF">GXY80_01715</name>
</gene>
<dbReference type="PANTHER" id="PTHR30244:SF36">
    <property type="entry name" value="3-OXO-GLUCOSE-6-PHOSPHATE:GLUTAMATE AMINOTRANSFERASE"/>
    <property type="match status" value="1"/>
</dbReference>
<dbReference type="InterPro" id="IPR015422">
    <property type="entry name" value="PyrdxlP-dep_Trfase_small"/>
</dbReference>
<accession>A0A971RZD4</accession>
<dbReference type="EMBL" id="JAAYEE010000028">
    <property type="protein sequence ID" value="NLW34188.1"/>
    <property type="molecule type" value="Genomic_DNA"/>
</dbReference>
<organism evidence="6 7">
    <name type="scientific">Syntrophorhabdus aromaticivorans</name>
    <dbReference type="NCBI Taxonomy" id="328301"/>
    <lineage>
        <taxon>Bacteria</taxon>
        <taxon>Pseudomonadati</taxon>
        <taxon>Thermodesulfobacteriota</taxon>
        <taxon>Syntrophorhabdia</taxon>
        <taxon>Syntrophorhabdales</taxon>
        <taxon>Syntrophorhabdaceae</taxon>
        <taxon>Syntrophorhabdus</taxon>
    </lineage>
</organism>
<evidence type="ECO:0000313" key="6">
    <source>
        <dbReference type="EMBL" id="NLW34188.1"/>
    </source>
</evidence>
<evidence type="ECO:0000256" key="5">
    <source>
        <dbReference type="RuleBase" id="RU004508"/>
    </source>
</evidence>
<dbReference type="Pfam" id="PF01041">
    <property type="entry name" value="DegT_DnrJ_EryC1"/>
    <property type="match status" value="1"/>
</dbReference>
<dbReference type="CDD" id="cd00616">
    <property type="entry name" value="AHBA_syn"/>
    <property type="match status" value="1"/>
</dbReference>
<dbReference type="Gene3D" id="3.90.1150.10">
    <property type="entry name" value="Aspartate Aminotransferase, domain 1"/>
    <property type="match status" value="1"/>
</dbReference>
<keyword evidence="6" id="KW-0032">Aminotransferase</keyword>
<comment type="similarity">
    <text evidence="2 5">Belongs to the DegT/DnrJ/EryC1 family.</text>
</comment>
<sequence length="371" mass="41398">MNIPPINLKSQFRQVRNDVFHHLKEILKEQKLILGEYCSRLEEAIGGYVGVPCAVSCANGTDALILSLMALGIRPGDEVITTPYTFFSTASSVALVGAKPVFVDIEPGDMNINPDLIEKSITPKTKAIIVVHLFGKVCDMEQILDTGRKHGIPVVEDMAQSLGAMRYGKMSGTFGDIAAVSFYPTKNLGGIGEGGMVLSKRKDLGEKARKLRVHGMGSIPYHHEIIGINSRLDEIKACALVVKFPYLQTWNKKRLENAKYYNIKLKNLPITLPRIDSEQSSHIFHQYVIRTEERDKLQAFLKESGIQTGVYYPVPLHLQECFSYLGYKKGDFPVSEKAALTSLALPVFPELKKTEKDYVVACVKEFFEDIK</sequence>
<evidence type="ECO:0000256" key="2">
    <source>
        <dbReference type="ARBA" id="ARBA00037999"/>
    </source>
</evidence>
<keyword evidence="6" id="KW-0808">Transferase</keyword>
<feature type="active site" description="Proton acceptor" evidence="3">
    <location>
        <position position="186"/>
    </location>
</feature>
<dbReference type="GO" id="GO:0030170">
    <property type="term" value="F:pyridoxal phosphate binding"/>
    <property type="evidence" value="ECO:0007669"/>
    <property type="project" value="TreeGrafter"/>
</dbReference>
<proteinExistence type="inferred from homology"/>
<dbReference type="InterPro" id="IPR015424">
    <property type="entry name" value="PyrdxlP-dep_Trfase"/>
</dbReference>
<name>A0A971RZD4_9BACT</name>
<feature type="modified residue" description="N6-(pyridoxal phosphate)lysine" evidence="4">
    <location>
        <position position="186"/>
    </location>
</feature>
<reference evidence="6" key="2">
    <citation type="submission" date="2020-01" db="EMBL/GenBank/DDBJ databases">
        <authorList>
            <person name="Campanaro S."/>
        </authorList>
    </citation>
    <scope>NUCLEOTIDE SEQUENCE</scope>
    <source>
        <strain evidence="6">AS06rmzACSIP_7</strain>
    </source>
</reference>
<keyword evidence="1 4" id="KW-0663">Pyridoxal phosphate</keyword>
<comment type="caution">
    <text evidence="6">The sequence shown here is derived from an EMBL/GenBank/DDBJ whole genome shotgun (WGS) entry which is preliminary data.</text>
</comment>
<evidence type="ECO:0000313" key="7">
    <source>
        <dbReference type="Proteomes" id="UP000777265"/>
    </source>
</evidence>
<reference evidence="6" key="1">
    <citation type="journal article" date="2020" name="Biotechnol. Biofuels">
        <title>New insights from the biogas microbiome by comprehensive genome-resolved metagenomics of nearly 1600 species originating from multiple anaerobic digesters.</title>
        <authorList>
            <person name="Campanaro S."/>
            <person name="Treu L."/>
            <person name="Rodriguez-R L.M."/>
            <person name="Kovalovszki A."/>
            <person name="Ziels R.M."/>
            <person name="Maus I."/>
            <person name="Zhu X."/>
            <person name="Kougias P.G."/>
            <person name="Basile A."/>
            <person name="Luo G."/>
            <person name="Schluter A."/>
            <person name="Konstantinidis K.T."/>
            <person name="Angelidaki I."/>
        </authorList>
    </citation>
    <scope>NUCLEOTIDE SEQUENCE</scope>
    <source>
        <strain evidence="6">AS06rmzACSIP_7</strain>
    </source>
</reference>
<dbReference type="GO" id="GO:0000271">
    <property type="term" value="P:polysaccharide biosynthetic process"/>
    <property type="evidence" value="ECO:0007669"/>
    <property type="project" value="TreeGrafter"/>
</dbReference>
<dbReference type="PANTHER" id="PTHR30244">
    <property type="entry name" value="TRANSAMINASE"/>
    <property type="match status" value="1"/>
</dbReference>
<evidence type="ECO:0000256" key="4">
    <source>
        <dbReference type="PIRSR" id="PIRSR000390-2"/>
    </source>
</evidence>
<dbReference type="InterPro" id="IPR015421">
    <property type="entry name" value="PyrdxlP-dep_Trfase_major"/>
</dbReference>
<dbReference type="Proteomes" id="UP000777265">
    <property type="component" value="Unassembled WGS sequence"/>
</dbReference>
<evidence type="ECO:0000256" key="3">
    <source>
        <dbReference type="PIRSR" id="PIRSR000390-1"/>
    </source>
</evidence>
<dbReference type="PIRSF" id="PIRSF000390">
    <property type="entry name" value="PLP_StrS"/>
    <property type="match status" value="1"/>
</dbReference>
<dbReference type="InterPro" id="IPR000653">
    <property type="entry name" value="DegT/StrS_aminotransferase"/>
</dbReference>
<dbReference type="Gene3D" id="3.40.640.10">
    <property type="entry name" value="Type I PLP-dependent aspartate aminotransferase-like (Major domain)"/>
    <property type="match status" value="1"/>
</dbReference>
<dbReference type="SUPFAM" id="SSF53383">
    <property type="entry name" value="PLP-dependent transferases"/>
    <property type="match status" value="1"/>
</dbReference>
<dbReference type="AlphaFoldDB" id="A0A971RZD4"/>
<evidence type="ECO:0000256" key="1">
    <source>
        <dbReference type="ARBA" id="ARBA00022898"/>
    </source>
</evidence>
<protein>
    <submittedName>
        <fullName evidence="6">DegT/DnrJ/EryC1/StrS family aminotransferase</fullName>
    </submittedName>
</protein>
<dbReference type="GO" id="GO:0008483">
    <property type="term" value="F:transaminase activity"/>
    <property type="evidence" value="ECO:0007669"/>
    <property type="project" value="UniProtKB-KW"/>
</dbReference>